<evidence type="ECO:0000256" key="1">
    <source>
        <dbReference type="ARBA" id="ARBA00023224"/>
    </source>
</evidence>
<dbReference type="OrthoDB" id="1808874at2"/>
<evidence type="ECO:0000256" key="3">
    <source>
        <dbReference type="SAM" id="Phobius"/>
    </source>
</evidence>
<name>A0A3D8IEH3_9HELI</name>
<dbReference type="PANTHER" id="PTHR32089">
    <property type="entry name" value="METHYL-ACCEPTING CHEMOTAXIS PROTEIN MCPB"/>
    <property type="match status" value="1"/>
</dbReference>
<keyword evidence="3" id="KW-0472">Membrane</keyword>
<dbReference type="PANTHER" id="PTHR32089:SF112">
    <property type="entry name" value="LYSOZYME-LIKE PROTEIN-RELATED"/>
    <property type="match status" value="1"/>
</dbReference>
<feature type="domain" description="Methyl-accepting transducer" evidence="4">
    <location>
        <begin position="168"/>
        <end position="349"/>
    </location>
</feature>
<dbReference type="SUPFAM" id="SSF58104">
    <property type="entry name" value="Methyl-accepting chemotaxis protein (MCP) signaling domain"/>
    <property type="match status" value="1"/>
</dbReference>
<keyword evidence="3" id="KW-0812">Transmembrane</keyword>
<feature type="transmembrane region" description="Helical" evidence="3">
    <location>
        <begin position="25"/>
        <end position="44"/>
    </location>
</feature>
<dbReference type="GO" id="GO:0016020">
    <property type="term" value="C:membrane"/>
    <property type="evidence" value="ECO:0007669"/>
    <property type="project" value="InterPro"/>
</dbReference>
<proteinExistence type="predicted"/>
<dbReference type="Pfam" id="PF00015">
    <property type="entry name" value="MCPsignal"/>
    <property type="match status" value="1"/>
</dbReference>
<evidence type="ECO:0000256" key="2">
    <source>
        <dbReference type="PROSITE-ProRule" id="PRU00284"/>
    </source>
</evidence>
<dbReference type="EMBL" id="NXLS01000004">
    <property type="protein sequence ID" value="RDU62941.1"/>
    <property type="molecule type" value="Genomic_DNA"/>
</dbReference>
<organism evidence="5 6">
    <name type="scientific">Helicobacter ganmani</name>
    <dbReference type="NCBI Taxonomy" id="60246"/>
    <lineage>
        <taxon>Bacteria</taxon>
        <taxon>Pseudomonadati</taxon>
        <taxon>Campylobacterota</taxon>
        <taxon>Epsilonproteobacteria</taxon>
        <taxon>Campylobacterales</taxon>
        <taxon>Helicobacteraceae</taxon>
        <taxon>Helicobacter</taxon>
    </lineage>
</organism>
<dbReference type="AlphaFoldDB" id="A0A3D8IEH3"/>
<dbReference type="GeneID" id="82536554"/>
<dbReference type="InterPro" id="IPR004089">
    <property type="entry name" value="MCPsignal_dom"/>
</dbReference>
<dbReference type="Proteomes" id="UP000256650">
    <property type="component" value="Unassembled WGS sequence"/>
</dbReference>
<evidence type="ECO:0000259" key="4">
    <source>
        <dbReference type="PROSITE" id="PS50111"/>
    </source>
</evidence>
<dbReference type="SMART" id="SM00283">
    <property type="entry name" value="MA"/>
    <property type="match status" value="1"/>
</dbReference>
<comment type="caution">
    <text evidence="5">The sequence shown here is derived from an EMBL/GenBank/DDBJ whole genome shotgun (WGS) entry which is preliminary data.</text>
</comment>
<accession>A0A3D8IEH3</accession>
<evidence type="ECO:0000313" key="6">
    <source>
        <dbReference type="Proteomes" id="UP000256650"/>
    </source>
</evidence>
<dbReference type="GO" id="GO:0007165">
    <property type="term" value="P:signal transduction"/>
    <property type="evidence" value="ECO:0007669"/>
    <property type="project" value="UniProtKB-KW"/>
</dbReference>
<evidence type="ECO:0000313" key="5">
    <source>
        <dbReference type="EMBL" id="RDU62941.1"/>
    </source>
</evidence>
<dbReference type="RefSeq" id="WP_115551475.1">
    <property type="nucleotide sequence ID" value="NZ_CAONBV010000042.1"/>
</dbReference>
<keyword evidence="1 2" id="KW-0807">Transducer</keyword>
<gene>
    <name evidence="5" type="ORF">CQA43_04750</name>
</gene>
<sequence length="458" mass="50946">MKIFLLSGIVVSLIGFIVEVILKGVSINLAFFVLTCVIFALAYFKFRKREQLIQTILQVSRLYQQGKFEARVLRVEGDIDLCTIANTLNNVADNLEAFMREISTAIKYSNEGKYFRLAIPQGLKGAFISNINAINHALLQIKENAKDNISNALAKSLMDMSLGSQNENLTKISSDLDGDMQQMGIVDENVINITTSAKNSQQDVLSITQSIDRLTDIINDNQTTIESFTQKSKDINSVVEIIADIANQTNLLALNASIEAARAGEHGRGFAVVADEVRKLAEKTQKATNDISIVVQTMQQEIAGIQDNFGKVSEFANSTHKSITDFNEIFSSMESTTQTLQQVFNKLSSKLLLSVSKLEHIVYKSNLYLSFNLKQETCDFQEINPISKYLDDEHSISQIGNLDITSLNKVKATLLENTNQALEKLKSPLTKEIAESIVKTFEDIEEASKQTIALLEEH</sequence>
<keyword evidence="6" id="KW-1185">Reference proteome</keyword>
<keyword evidence="3" id="KW-1133">Transmembrane helix</keyword>
<dbReference type="Gene3D" id="1.10.287.950">
    <property type="entry name" value="Methyl-accepting chemotaxis protein"/>
    <property type="match status" value="1"/>
</dbReference>
<dbReference type="PROSITE" id="PS50111">
    <property type="entry name" value="CHEMOTAXIS_TRANSDUC_2"/>
    <property type="match status" value="1"/>
</dbReference>
<protein>
    <submittedName>
        <fullName evidence="5">Chemotaxis protein</fullName>
    </submittedName>
</protein>
<reference evidence="5 6" key="1">
    <citation type="submission" date="2018-04" db="EMBL/GenBank/DDBJ databases">
        <title>Novel Campyloabacter and Helicobacter Species and Strains.</title>
        <authorList>
            <person name="Mannion A.J."/>
            <person name="Shen Z."/>
            <person name="Fox J.G."/>
        </authorList>
    </citation>
    <scope>NUCLEOTIDE SEQUENCE [LARGE SCALE GENOMIC DNA]</scope>
    <source>
        <strain evidence="5 6">MIT 99-5101</strain>
    </source>
</reference>